<dbReference type="EMBL" id="PYGD01000003">
    <property type="protein sequence ID" value="PSK92753.1"/>
    <property type="molecule type" value="Genomic_DNA"/>
</dbReference>
<sequence length="112" mass="12481">MIKTLSLLATLCLFAACSKDDHDLPPSSPFRVTTFQWEQGWGYFIAINGKNYIRQPYIPAISGKHAFRSQNDALKTGQYVCGLIRQRKLPALRVSDLQKLGIVADSARTGPQ</sequence>
<comment type="caution">
    <text evidence="1">The sequence shown here is derived from an EMBL/GenBank/DDBJ whole genome shotgun (WGS) entry which is preliminary data.</text>
</comment>
<evidence type="ECO:0000313" key="1">
    <source>
        <dbReference type="EMBL" id="PSK92753.1"/>
    </source>
</evidence>
<dbReference type="RefSeq" id="WP_106522931.1">
    <property type="nucleotide sequence ID" value="NZ_PYGD01000003.1"/>
</dbReference>
<dbReference type="Pfam" id="PF16250">
    <property type="entry name" value="DUF4907"/>
    <property type="match status" value="1"/>
</dbReference>
<dbReference type="InterPro" id="IPR032593">
    <property type="entry name" value="DUF4907"/>
</dbReference>
<dbReference type="AlphaFoldDB" id="A0A2P8D6B2"/>
<evidence type="ECO:0000313" key="2">
    <source>
        <dbReference type="Proteomes" id="UP000240572"/>
    </source>
</evidence>
<dbReference type="PROSITE" id="PS51257">
    <property type="entry name" value="PROKAR_LIPOPROTEIN"/>
    <property type="match status" value="1"/>
</dbReference>
<dbReference type="OrthoDB" id="674043at2"/>
<name>A0A2P8D6B2_9BACT</name>
<protein>
    <submittedName>
        <fullName evidence="1">Uncharacterized protein DUF4907</fullName>
    </submittedName>
</protein>
<accession>A0A2P8D6B2</accession>
<reference evidence="1 2" key="1">
    <citation type="submission" date="2018-03" db="EMBL/GenBank/DDBJ databases">
        <title>Genomic Encyclopedia of Type Strains, Phase III (KMG-III): the genomes of soil and plant-associated and newly described type strains.</title>
        <authorList>
            <person name="Whitman W."/>
        </authorList>
    </citation>
    <scope>NUCLEOTIDE SEQUENCE [LARGE SCALE GENOMIC DNA]</scope>
    <source>
        <strain evidence="1 2">CGMCC 1.12700</strain>
    </source>
</reference>
<proteinExistence type="predicted"/>
<dbReference type="Proteomes" id="UP000240572">
    <property type="component" value="Unassembled WGS sequence"/>
</dbReference>
<gene>
    <name evidence="1" type="ORF">B0I18_103335</name>
</gene>
<keyword evidence="2" id="KW-1185">Reference proteome</keyword>
<organism evidence="1 2">
    <name type="scientific">Taibaiella chishuiensis</name>
    <dbReference type="NCBI Taxonomy" id="1434707"/>
    <lineage>
        <taxon>Bacteria</taxon>
        <taxon>Pseudomonadati</taxon>
        <taxon>Bacteroidota</taxon>
        <taxon>Chitinophagia</taxon>
        <taxon>Chitinophagales</taxon>
        <taxon>Chitinophagaceae</taxon>
        <taxon>Taibaiella</taxon>
    </lineage>
</organism>